<evidence type="ECO:0000256" key="4">
    <source>
        <dbReference type="ARBA" id="ARBA00024667"/>
    </source>
</evidence>
<keyword evidence="7" id="KW-1185">Reference proteome</keyword>
<dbReference type="Gene3D" id="1.10.287.370">
    <property type="match status" value="1"/>
</dbReference>
<dbReference type="GO" id="GO:0006457">
    <property type="term" value="P:protein folding"/>
    <property type="evidence" value="ECO:0007669"/>
    <property type="project" value="InterPro"/>
</dbReference>
<dbReference type="AlphaFoldDB" id="A0A183DX03"/>
<evidence type="ECO:0000256" key="5">
    <source>
        <dbReference type="SAM" id="MobiDB-lite"/>
    </source>
</evidence>
<evidence type="ECO:0000256" key="1">
    <source>
        <dbReference type="ARBA" id="ARBA00008045"/>
    </source>
</evidence>
<reference evidence="6 7" key="2">
    <citation type="submission" date="2018-11" db="EMBL/GenBank/DDBJ databases">
        <authorList>
            <consortium name="Pathogen Informatics"/>
        </authorList>
    </citation>
    <scope>NUCLEOTIDE SEQUENCE [LARGE SCALE GENOMIC DNA]</scope>
</reference>
<sequence length="142" mass="16436">MAGTSEGGKLKQSTDSNKQKDSERQDKTAIIEGLQKLREQQRNIVVELSRVEEDRREHARVVEVLKMLDAERKCYRMVGTTLVQHKIGTVIPILEGTHKNVSLSMFIPPVLHHFVIFNWEFCAVSPRNSKFDPLPKFYLFNR</sequence>
<feature type="compositionally biased region" description="Basic and acidic residues" evidence="5">
    <location>
        <begin position="17"/>
        <end position="28"/>
    </location>
</feature>
<evidence type="ECO:0000256" key="2">
    <source>
        <dbReference type="ARBA" id="ARBA00011695"/>
    </source>
</evidence>
<dbReference type="InterPro" id="IPR002777">
    <property type="entry name" value="PFD_beta-like"/>
</dbReference>
<evidence type="ECO:0000313" key="7">
    <source>
        <dbReference type="Proteomes" id="UP000271098"/>
    </source>
</evidence>
<dbReference type="WBParaSite" id="GPUH_0001325901-mRNA-1">
    <property type="protein sequence ID" value="GPUH_0001325901-mRNA-1"/>
    <property type="gene ID" value="GPUH_0001325901"/>
</dbReference>
<feature type="region of interest" description="Disordered" evidence="5">
    <location>
        <begin position="1"/>
        <end position="28"/>
    </location>
</feature>
<evidence type="ECO:0000256" key="3">
    <source>
        <dbReference type="ARBA" id="ARBA00023186"/>
    </source>
</evidence>
<dbReference type="InterPro" id="IPR027235">
    <property type="entry name" value="PFD2"/>
</dbReference>
<proteinExistence type="inferred from homology"/>
<dbReference type="InterPro" id="IPR009053">
    <property type="entry name" value="Prefoldin"/>
</dbReference>
<evidence type="ECO:0000313" key="8">
    <source>
        <dbReference type="WBParaSite" id="GPUH_0001325901-mRNA-1"/>
    </source>
</evidence>
<comment type="similarity">
    <text evidence="1">Belongs to the prefoldin subunit beta family.</text>
</comment>
<reference evidence="8" key="1">
    <citation type="submission" date="2016-06" db="UniProtKB">
        <authorList>
            <consortium name="WormBaseParasite"/>
        </authorList>
    </citation>
    <scope>IDENTIFICATION</scope>
</reference>
<dbReference type="GO" id="GO:0051082">
    <property type="term" value="F:unfolded protein binding"/>
    <property type="evidence" value="ECO:0007669"/>
    <property type="project" value="InterPro"/>
</dbReference>
<protein>
    <submittedName>
        <fullName evidence="8">Prefoldin subunit 2</fullName>
    </submittedName>
</protein>
<dbReference type="Pfam" id="PF01920">
    <property type="entry name" value="Prefoldin_2"/>
    <property type="match status" value="1"/>
</dbReference>
<comment type="subunit">
    <text evidence="2">Heterohexamer of two PFD-alpha type and four PFD-beta type subunits.</text>
</comment>
<evidence type="ECO:0000313" key="6">
    <source>
        <dbReference type="EMBL" id="VDN21916.1"/>
    </source>
</evidence>
<organism evidence="8">
    <name type="scientific">Gongylonema pulchrum</name>
    <dbReference type="NCBI Taxonomy" id="637853"/>
    <lineage>
        <taxon>Eukaryota</taxon>
        <taxon>Metazoa</taxon>
        <taxon>Ecdysozoa</taxon>
        <taxon>Nematoda</taxon>
        <taxon>Chromadorea</taxon>
        <taxon>Rhabditida</taxon>
        <taxon>Spirurina</taxon>
        <taxon>Spiruromorpha</taxon>
        <taxon>Spiruroidea</taxon>
        <taxon>Gongylonematidae</taxon>
        <taxon>Gongylonema</taxon>
    </lineage>
</organism>
<keyword evidence="3" id="KW-0143">Chaperone</keyword>
<name>A0A183DX03_9BILA</name>
<dbReference type="OrthoDB" id="29646at2759"/>
<gene>
    <name evidence="6" type="ORF">GPUH_LOCUS13244</name>
</gene>
<dbReference type="PANTHER" id="PTHR13303">
    <property type="entry name" value="PREFOLDIN SUBUNIT 2"/>
    <property type="match status" value="1"/>
</dbReference>
<dbReference type="Proteomes" id="UP000271098">
    <property type="component" value="Unassembled WGS sequence"/>
</dbReference>
<dbReference type="GO" id="GO:0016272">
    <property type="term" value="C:prefoldin complex"/>
    <property type="evidence" value="ECO:0007669"/>
    <property type="project" value="InterPro"/>
</dbReference>
<comment type="function">
    <text evidence="4">Binds specifically to cytosolic chaperonin (c-CPN) and transfers target proteins to it. Binds to nascent polypeptide chain and promotes folding in an environment in which there are many competing pathways for nonnative proteins.</text>
</comment>
<dbReference type="EMBL" id="UYRT01080038">
    <property type="protein sequence ID" value="VDN21916.1"/>
    <property type="molecule type" value="Genomic_DNA"/>
</dbReference>
<accession>A0A183DX03</accession>
<dbReference type="SUPFAM" id="SSF46579">
    <property type="entry name" value="Prefoldin"/>
    <property type="match status" value="1"/>
</dbReference>